<name>A0AAN8TDR5_SOLBU</name>
<reference evidence="1 2" key="1">
    <citation type="submission" date="2024-02" db="EMBL/GenBank/DDBJ databases">
        <title>de novo genome assembly of Solanum bulbocastanum strain 11H21.</title>
        <authorList>
            <person name="Hosaka A.J."/>
        </authorList>
    </citation>
    <scope>NUCLEOTIDE SEQUENCE [LARGE SCALE GENOMIC DNA]</scope>
    <source>
        <tissue evidence="1">Young leaves</tissue>
    </source>
</reference>
<comment type="caution">
    <text evidence="1">The sequence shown here is derived from an EMBL/GenBank/DDBJ whole genome shotgun (WGS) entry which is preliminary data.</text>
</comment>
<accession>A0AAN8TDR5</accession>
<dbReference type="AlphaFoldDB" id="A0AAN8TDR5"/>
<gene>
    <name evidence="1" type="ORF">RDI58_014599</name>
</gene>
<keyword evidence="2" id="KW-1185">Reference proteome</keyword>
<dbReference type="Proteomes" id="UP001371456">
    <property type="component" value="Unassembled WGS sequence"/>
</dbReference>
<proteinExistence type="predicted"/>
<dbReference type="EMBL" id="JBANQN010000006">
    <property type="protein sequence ID" value="KAK6786074.1"/>
    <property type="molecule type" value="Genomic_DNA"/>
</dbReference>
<evidence type="ECO:0000313" key="2">
    <source>
        <dbReference type="Proteomes" id="UP001371456"/>
    </source>
</evidence>
<protein>
    <submittedName>
        <fullName evidence="1">Uncharacterized protein</fullName>
    </submittedName>
</protein>
<sequence>MEMRFTMEGYLTPMKIQYEMGMRFFMELKRRQINCGMYPLCIITKDHNFGCSINGEIAFEPDTSIVQVGGDDMPVSAVVLPENRSVDVLCVLDTKSE</sequence>
<evidence type="ECO:0000313" key="1">
    <source>
        <dbReference type="EMBL" id="KAK6786074.1"/>
    </source>
</evidence>
<organism evidence="1 2">
    <name type="scientific">Solanum bulbocastanum</name>
    <name type="common">Wild potato</name>
    <dbReference type="NCBI Taxonomy" id="147425"/>
    <lineage>
        <taxon>Eukaryota</taxon>
        <taxon>Viridiplantae</taxon>
        <taxon>Streptophyta</taxon>
        <taxon>Embryophyta</taxon>
        <taxon>Tracheophyta</taxon>
        <taxon>Spermatophyta</taxon>
        <taxon>Magnoliopsida</taxon>
        <taxon>eudicotyledons</taxon>
        <taxon>Gunneridae</taxon>
        <taxon>Pentapetalae</taxon>
        <taxon>asterids</taxon>
        <taxon>lamiids</taxon>
        <taxon>Solanales</taxon>
        <taxon>Solanaceae</taxon>
        <taxon>Solanoideae</taxon>
        <taxon>Solaneae</taxon>
        <taxon>Solanum</taxon>
    </lineage>
</organism>